<gene>
    <name evidence="3" type="ORF">CLCHR_20010</name>
</gene>
<dbReference type="EMBL" id="MZGT01000023">
    <property type="protein sequence ID" value="OPJ62487.1"/>
    <property type="molecule type" value="Genomic_DNA"/>
</dbReference>
<organism evidence="3 4">
    <name type="scientific">Clostridium chromiireducens</name>
    <dbReference type="NCBI Taxonomy" id="225345"/>
    <lineage>
        <taxon>Bacteria</taxon>
        <taxon>Bacillati</taxon>
        <taxon>Bacillota</taxon>
        <taxon>Clostridia</taxon>
        <taxon>Eubacteriales</taxon>
        <taxon>Clostridiaceae</taxon>
        <taxon>Clostridium</taxon>
    </lineage>
</organism>
<dbReference type="InterPro" id="IPR002852">
    <property type="entry name" value="UPF0251"/>
</dbReference>
<dbReference type="Gene3D" id="1.10.10.10">
    <property type="entry name" value="Winged helix-like DNA-binding domain superfamily/Winged helix DNA-binding domain"/>
    <property type="match status" value="1"/>
</dbReference>
<comment type="caution">
    <text evidence="3">The sequence shown here is derived from an EMBL/GenBank/DDBJ whole genome shotgun (WGS) entry which is preliminary data.</text>
</comment>
<accession>A0A1V4ISP5</accession>
<dbReference type="InterPro" id="IPR036388">
    <property type="entry name" value="WH-like_DNA-bd_sf"/>
</dbReference>
<evidence type="ECO:0000313" key="4">
    <source>
        <dbReference type="Proteomes" id="UP000191056"/>
    </source>
</evidence>
<dbReference type="PANTHER" id="PTHR37478">
    <property type="match status" value="1"/>
</dbReference>
<sequence length="152" mass="17512">MARPTKFRRVEFFPEDDYFVPWGKPKCQFEEMTLKVEELEAMRLKDIEDLNQEECAEKMQVSRQTFQNIIDSARKKVATALTEGKAIRISGGHYTTTHCKFKCAECGTIYEINYDVDRAVCPSCGSDKVMCNKKAGFCKNWCRGNNTNLNIE</sequence>
<name>A0A1V4ISP5_9CLOT</name>
<dbReference type="AlphaFoldDB" id="A0A1V4ISP5"/>
<keyword evidence="4" id="KW-1185">Reference proteome</keyword>
<dbReference type="STRING" id="225345.CLCHR_20010"/>
<dbReference type="SUPFAM" id="SSF88659">
    <property type="entry name" value="Sigma3 and sigma4 domains of RNA polymerase sigma factors"/>
    <property type="match status" value="1"/>
</dbReference>
<evidence type="ECO:0000256" key="2">
    <source>
        <dbReference type="HAMAP-Rule" id="MF_00674"/>
    </source>
</evidence>
<dbReference type="HAMAP" id="MF_00674">
    <property type="entry name" value="UPF0251"/>
    <property type="match status" value="1"/>
</dbReference>
<dbReference type="Pfam" id="PF02001">
    <property type="entry name" value="DUF134"/>
    <property type="match status" value="1"/>
</dbReference>
<proteinExistence type="inferred from homology"/>
<dbReference type="InterPro" id="IPR013324">
    <property type="entry name" value="RNA_pol_sigma_r3/r4-like"/>
</dbReference>
<evidence type="ECO:0000256" key="1">
    <source>
        <dbReference type="ARBA" id="ARBA00009350"/>
    </source>
</evidence>
<dbReference type="Proteomes" id="UP000191056">
    <property type="component" value="Unassembled WGS sequence"/>
</dbReference>
<reference evidence="3 4" key="1">
    <citation type="submission" date="2017-03" db="EMBL/GenBank/DDBJ databases">
        <title>Genome sequence of Clostridium chromiireducens DSM 23318.</title>
        <authorList>
            <person name="Poehlein A."/>
            <person name="Daniel R."/>
        </authorList>
    </citation>
    <scope>NUCLEOTIDE SEQUENCE [LARGE SCALE GENOMIC DNA]</scope>
    <source>
        <strain evidence="3 4">DSM 23318</strain>
    </source>
</reference>
<comment type="similarity">
    <text evidence="1 2">Belongs to the UPF0251 family.</text>
</comment>
<evidence type="ECO:0000313" key="3">
    <source>
        <dbReference type="EMBL" id="OPJ62487.1"/>
    </source>
</evidence>
<protein>
    <recommendedName>
        <fullName evidence="2">UPF0251 protein CLCHR_20010</fullName>
    </recommendedName>
</protein>
<dbReference type="RefSeq" id="WP_079439559.1">
    <property type="nucleotide sequence ID" value="NZ_MZGT01000023.1"/>
</dbReference>
<dbReference type="PANTHER" id="PTHR37478:SF2">
    <property type="entry name" value="UPF0251 PROTEIN TK0562"/>
    <property type="match status" value="1"/>
</dbReference>
<dbReference type="OrthoDB" id="280278at2"/>